<proteinExistence type="predicted"/>
<name>A0A9Y1BNY0_9ARCH</name>
<evidence type="ECO:0008006" key="8">
    <source>
        <dbReference type="Google" id="ProtNLM"/>
    </source>
</evidence>
<evidence type="ECO:0000256" key="2">
    <source>
        <dbReference type="ARBA" id="ARBA00022679"/>
    </source>
</evidence>
<dbReference type="GO" id="GO:0016773">
    <property type="term" value="F:phosphotransferase activity, alcohol group as acceptor"/>
    <property type="evidence" value="ECO:0007669"/>
    <property type="project" value="InterPro"/>
</dbReference>
<dbReference type="InterPro" id="IPR029056">
    <property type="entry name" value="Ribokinase-like"/>
</dbReference>
<evidence type="ECO:0000256" key="3">
    <source>
        <dbReference type="ARBA" id="ARBA00022723"/>
    </source>
</evidence>
<evidence type="ECO:0000313" key="7">
    <source>
        <dbReference type="EMBL" id="UJG42526.1"/>
    </source>
</evidence>
<keyword evidence="2" id="KW-0808">Transferase</keyword>
<keyword evidence="1" id="KW-0963">Cytoplasm</keyword>
<keyword evidence="5" id="KW-0460">Magnesium</keyword>
<dbReference type="GO" id="GO:0046872">
    <property type="term" value="F:metal ion binding"/>
    <property type="evidence" value="ECO:0007669"/>
    <property type="project" value="UniProtKB-KW"/>
</dbReference>
<dbReference type="InterPro" id="IPR007666">
    <property type="entry name" value="ADP_PFK/GK"/>
</dbReference>
<dbReference type="GO" id="GO:0016301">
    <property type="term" value="F:kinase activity"/>
    <property type="evidence" value="ECO:0007669"/>
    <property type="project" value="UniProtKB-KW"/>
</dbReference>
<keyword evidence="6" id="KW-0324">Glycolysis</keyword>
<dbReference type="Gene3D" id="3.30.1110.20">
    <property type="match status" value="1"/>
</dbReference>
<dbReference type="Pfam" id="PF04587">
    <property type="entry name" value="ADP_PFK_GK"/>
    <property type="match status" value="1"/>
</dbReference>
<keyword evidence="3" id="KW-0479">Metal-binding</keyword>
<dbReference type="PANTHER" id="PTHR21208">
    <property type="entry name" value="ADP-DEPENDENT GLUCOKINASE"/>
    <property type="match status" value="1"/>
</dbReference>
<gene>
    <name evidence="7" type="ORF">K9W46_08995</name>
</gene>
<evidence type="ECO:0000256" key="6">
    <source>
        <dbReference type="ARBA" id="ARBA00023152"/>
    </source>
</evidence>
<dbReference type="Gene3D" id="3.40.1190.20">
    <property type="match status" value="1"/>
</dbReference>
<evidence type="ECO:0000256" key="5">
    <source>
        <dbReference type="ARBA" id="ARBA00022842"/>
    </source>
</evidence>
<evidence type="ECO:0000256" key="1">
    <source>
        <dbReference type="ARBA" id="ARBA00022490"/>
    </source>
</evidence>
<dbReference type="PANTHER" id="PTHR21208:SF1">
    <property type="entry name" value="ADP-DEPENDENT GLUCOKINASE"/>
    <property type="match status" value="1"/>
</dbReference>
<organism evidence="7">
    <name type="scientific">Candidatus Heimdallarchaeum endolithica</name>
    <dbReference type="NCBI Taxonomy" id="2876572"/>
    <lineage>
        <taxon>Archaea</taxon>
        <taxon>Promethearchaeati</taxon>
        <taxon>Candidatus Heimdallarchaeota</taxon>
        <taxon>Candidatus Heimdallarchaeia (ex Rinke et al. 2021) (nom. nud.)</taxon>
        <taxon>Candidatus Heimdallarchaeales</taxon>
        <taxon>Candidatus Heimdallarchaeaceae</taxon>
        <taxon>Candidatus Heimdallarchaeum</taxon>
    </lineage>
</organism>
<dbReference type="Proteomes" id="UP001200513">
    <property type="component" value="Chromosome"/>
</dbReference>
<reference evidence="7" key="1">
    <citation type="journal article" date="2022" name="Nat. Microbiol.">
        <title>Unique mobile elements and scalable gene flow at the prokaryote-eukaryote boundary revealed by circularized Asgard archaea genomes.</title>
        <authorList>
            <person name="Wu F."/>
            <person name="Speth D.R."/>
            <person name="Philosof A."/>
            <person name="Cremiere A."/>
            <person name="Narayanan A."/>
            <person name="Barco R.A."/>
            <person name="Connon S.A."/>
            <person name="Amend J.P."/>
            <person name="Antoshechkin I.A."/>
            <person name="Orphan V.J."/>
        </authorList>
    </citation>
    <scope>NUCLEOTIDE SEQUENCE</scope>
    <source>
        <strain evidence="7">PR6</strain>
    </source>
</reference>
<accession>A0A9Y1BNY0</accession>
<keyword evidence="4" id="KW-0418">Kinase</keyword>
<evidence type="ECO:0000256" key="4">
    <source>
        <dbReference type="ARBA" id="ARBA00022777"/>
    </source>
</evidence>
<dbReference type="EMBL" id="CP084167">
    <property type="protein sequence ID" value="UJG42526.1"/>
    <property type="molecule type" value="Genomic_DNA"/>
</dbReference>
<dbReference type="AlphaFoldDB" id="A0A9Y1BNY0"/>
<sequence length="472" mass="54693">MKNWIEFYISSLKELKPIVLEQGHILLGFNVNLDKIIKINPTNFPNYFSKFQDLEKGTNSTLKEKIIEKKEDFFYSIVDAIEMGKAEEYLINKKIQEWIEANFYFEKTCIGGQAAIIANILSDFGYKNIVLNLPVKDERLKHLLNDEIRIPIKNNSKIKILPTTKVSFKGKYNIVHYIFEFSSGKYSLGNKKIICTRDNRFIASADTINSRMITDNAFIEWSYKNAKSVTAAILSGFHLLQRNVLKEKGNKNNLNNTIELINQLKTNNKQIKIHIELASFNNIETLNFVTEKIFPIIDSIGLNERELIMLTKIFDNELSSKMQSGKIIDYYKGLFEIFRRFPNLRIHFHFLGYYIILSKPISDRKMIIRRSSLIKASIKAFQKVSPYQNILHIKENIKNLISHKGMSEIRSLEDYIVKNFQVERTLFAKGYLNSRKFTIVAVPTLIEKNPTQLVGLGDTISSLSFIEDLIID</sequence>
<dbReference type="SUPFAM" id="SSF53613">
    <property type="entry name" value="Ribokinase-like"/>
    <property type="match status" value="1"/>
</dbReference>
<dbReference type="GO" id="GO:0006096">
    <property type="term" value="P:glycolytic process"/>
    <property type="evidence" value="ECO:0007669"/>
    <property type="project" value="UniProtKB-KW"/>
</dbReference>
<protein>
    <recommendedName>
        <fullName evidence="8">ADP-specific phosphofructokinase</fullName>
    </recommendedName>
</protein>